<evidence type="ECO:0000256" key="3">
    <source>
        <dbReference type="ARBA" id="ARBA00022692"/>
    </source>
</evidence>
<keyword evidence="7" id="KW-1185">Reference proteome</keyword>
<protein>
    <submittedName>
        <fullName evidence="8">Ninjurin-2-like</fullName>
    </submittedName>
</protein>
<name>A0ABM1EXC9_PRICU</name>
<keyword evidence="5" id="KW-1133">Transmembrane helix</keyword>
<evidence type="ECO:0000256" key="4">
    <source>
        <dbReference type="ARBA" id="ARBA00022889"/>
    </source>
</evidence>
<dbReference type="PANTHER" id="PTHR12316">
    <property type="entry name" value="NINJURIN-RELATED"/>
    <property type="match status" value="1"/>
</dbReference>
<dbReference type="PANTHER" id="PTHR12316:SF17">
    <property type="entry name" value="NINJURIN C, ISOFORM D"/>
    <property type="match status" value="1"/>
</dbReference>
<evidence type="ECO:0000256" key="1">
    <source>
        <dbReference type="ARBA" id="ARBA00004141"/>
    </source>
</evidence>
<evidence type="ECO:0000313" key="8">
    <source>
        <dbReference type="RefSeq" id="XP_014676850.1"/>
    </source>
</evidence>
<evidence type="ECO:0000256" key="2">
    <source>
        <dbReference type="ARBA" id="ARBA00008141"/>
    </source>
</evidence>
<dbReference type="Pfam" id="PF04923">
    <property type="entry name" value="Ninjurin"/>
    <property type="match status" value="1"/>
</dbReference>
<evidence type="ECO:0000313" key="7">
    <source>
        <dbReference type="Proteomes" id="UP000695022"/>
    </source>
</evidence>
<gene>
    <name evidence="8" type="primary">LOC106816741</name>
</gene>
<evidence type="ECO:0000256" key="6">
    <source>
        <dbReference type="ARBA" id="ARBA00023136"/>
    </source>
</evidence>
<dbReference type="InterPro" id="IPR007007">
    <property type="entry name" value="Ninjurin"/>
</dbReference>
<keyword evidence="4" id="KW-0130">Cell adhesion</keyword>
<reference evidence="8" key="1">
    <citation type="submission" date="2025-08" db="UniProtKB">
        <authorList>
            <consortium name="RefSeq"/>
        </authorList>
    </citation>
    <scope>IDENTIFICATION</scope>
</reference>
<keyword evidence="3" id="KW-0812">Transmembrane</keyword>
<organism evidence="7 8">
    <name type="scientific">Priapulus caudatus</name>
    <name type="common">Priapulid worm</name>
    <dbReference type="NCBI Taxonomy" id="37621"/>
    <lineage>
        <taxon>Eukaryota</taxon>
        <taxon>Metazoa</taxon>
        <taxon>Ecdysozoa</taxon>
        <taxon>Scalidophora</taxon>
        <taxon>Priapulida</taxon>
        <taxon>Priapulimorpha</taxon>
        <taxon>Priapulimorphida</taxon>
        <taxon>Priapulidae</taxon>
        <taxon>Priapulus</taxon>
    </lineage>
</organism>
<evidence type="ECO:0000256" key="5">
    <source>
        <dbReference type="ARBA" id="ARBA00022989"/>
    </source>
</evidence>
<proteinExistence type="inferred from homology"/>
<dbReference type="Proteomes" id="UP000695022">
    <property type="component" value="Unplaced"/>
</dbReference>
<sequence>MGGNGTGSIVVPPGVLAPIPGANSFPQTANFELSHYVTKKVVSQGMLDVALLMSNVSQIKALIDTGPKHGYFYFLMTMVSISSFYRLASASSSCCWAGSRSSAWNTRWR</sequence>
<dbReference type="GeneID" id="106816741"/>
<comment type="subcellular location">
    <subcellularLocation>
        <location evidence="1">Membrane</location>
        <topology evidence="1">Multi-pass membrane protein</topology>
    </subcellularLocation>
</comment>
<accession>A0ABM1EXC9</accession>
<keyword evidence="6" id="KW-0472">Membrane</keyword>
<dbReference type="RefSeq" id="XP_014676850.1">
    <property type="nucleotide sequence ID" value="XM_014821364.1"/>
</dbReference>
<comment type="similarity">
    <text evidence="2">Belongs to the ninjurin family.</text>
</comment>